<dbReference type="AlphaFoldDB" id="A0A163C6F0"/>
<feature type="domain" description="BioF2-like acetyltransferase" evidence="1">
    <location>
        <begin position="166"/>
        <end position="297"/>
    </location>
</feature>
<name>A0A163C6F0_9FLAO</name>
<dbReference type="InterPro" id="IPR016181">
    <property type="entry name" value="Acyl_CoA_acyltransferase"/>
</dbReference>
<dbReference type="STRING" id="1642818.AWE51_01215"/>
<sequence length="362" mass="42988">MKQNYKLHTKNLEESSDILEYKSLLREQWNNNVYYAIEHLKYFEKESDTLKYFLLEKDEKPIVLMPFVFREINVKGKDYPYYDVISPYGYSGPLFDDSITEDDLSCFWACVDQWYSENNVISEFVRFSLNENSGSYSGTLIKSLSNVRGCLLENFEDQWTAFLPKVRNNFRKAVNYDLTFKVYHKEEITEEIIKIFNDIYVETMNRNSADPIYFFSFDYFKDLILSNVNNFSIPIVYYNDIPISVELVINYNETFFAFLGGTNAEYFSYRPNDFLRVKVIEWAIENKMKYYVLGGGMKDGDGLYKNKKSLFPKDQDAIFYTGRKVVNKKVYDELCLSSNKDYANLNKEDLQSYFFPYYRMSV</sequence>
<comment type="caution">
    <text evidence="2">The sequence shown here is derived from an EMBL/GenBank/DDBJ whole genome shotgun (WGS) entry which is preliminary data.</text>
</comment>
<reference evidence="2 3" key="1">
    <citation type="submission" date="2016-01" db="EMBL/GenBank/DDBJ databases">
        <title>The draft genome sequence of Aquimarina sp. RZW4-3-2.</title>
        <authorList>
            <person name="Wang Y."/>
        </authorList>
    </citation>
    <scope>NUCLEOTIDE SEQUENCE [LARGE SCALE GENOMIC DNA]</scope>
    <source>
        <strain evidence="2 3">RZW4-3-2</strain>
    </source>
</reference>
<dbReference type="RefSeq" id="WP_066309164.1">
    <property type="nucleotide sequence ID" value="NZ_LQRT01000002.1"/>
</dbReference>
<dbReference type="EMBL" id="LQRT01000002">
    <property type="protein sequence ID" value="KZS42092.1"/>
    <property type="molecule type" value="Genomic_DNA"/>
</dbReference>
<evidence type="ECO:0000313" key="2">
    <source>
        <dbReference type="EMBL" id="KZS42092.1"/>
    </source>
</evidence>
<dbReference type="InterPro" id="IPR038740">
    <property type="entry name" value="BioF2-like_GNAT_dom"/>
</dbReference>
<dbReference type="InterPro" id="IPR050644">
    <property type="entry name" value="PG_Glycine_Bridge_Synth"/>
</dbReference>
<keyword evidence="3" id="KW-1185">Reference proteome</keyword>
<dbReference type="SUPFAM" id="SSF55729">
    <property type="entry name" value="Acyl-CoA N-acyltransferases (Nat)"/>
    <property type="match status" value="1"/>
</dbReference>
<dbReference type="Gene3D" id="3.40.630.30">
    <property type="match status" value="1"/>
</dbReference>
<dbReference type="GO" id="GO:0016740">
    <property type="term" value="F:transferase activity"/>
    <property type="evidence" value="ECO:0007669"/>
    <property type="project" value="UniProtKB-KW"/>
</dbReference>
<dbReference type="Proteomes" id="UP000076715">
    <property type="component" value="Unassembled WGS sequence"/>
</dbReference>
<dbReference type="PANTHER" id="PTHR36174">
    <property type="entry name" value="LIPID II:GLYCINE GLYCYLTRANSFERASE"/>
    <property type="match status" value="1"/>
</dbReference>
<dbReference type="PANTHER" id="PTHR36174:SF1">
    <property type="entry name" value="LIPID II:GLYCINE GLYCYLTRANSFERASE"/>
    <property type="match status" value="1"/>
</dbReference>
<dbReference type="Pfam" id="PF13480">
    <property type="entry name" value="Acetyltransf_6"/>
    <property type="match status" value="1"/>
</dbReference>
<accession>A0A163C6F0</accession>
<protein>
    <submittedName>
        <fullName evidence="2">Sugar acetyltransferase</fullName>
    </submittedName>
</protein>
<proteinExistence type="predicted"/>
<gene>
    <name evidence="2" type="ORF">AWE51_01215</name>
</gene>
<evidence type="ECO:0000313" key="3">
    <source>
        <dbReference type="Proteomes" id="UP000076715"/>
    </source>
</evidence>
<keyword evidence="2" id="KW-0808">Transferase</keyword>
<evidence type="ECO:0000259" key="1">
    <source>
        <dbReference type="Pfam" id="PF13480"/>
    </source>
</evidence>
<dbReference type="OrthoDB" id="9785911at2"/>
<organism evidence="2 3">
    <name type="scientific">Aquimarina aggregata</name>
    <dbReference type="NCBI Taxonomy" id="1642818"/>
    <lineage>
        <taxon>Bacteria</taxon>
        <taxon>Pseudomonadati</taxon>
        <taxon>Bacteroidota</taxon>
        <taxon>Flavobacteriia</taxon>
        <taxon>Flavobacteriales</taxon>
        <taxon>Flavobacteriaceae</taxon>
        <taxon>Aquimarina</taxon>
    </lineage>
</organism>